<organism evidence="1 2">
    <name type="scientific">Pseudomonas phage UAVern</name>
    <dbReference type="NCBI Taxonomy" id="2856997"/>
    <lineage>
        <taxon>Viruses</taxon>
        <taxon>Duplodnaviria</taxon>
        <taxon>Heunggongvirae</taxon>
        <taxon>Uroviricota</taxon>
        <taxon>Caudoviricetes</taxon>
        <taxon>Vandenendeviridae</taxon>
        <taxon>Gorskivirinae</taxon>
        <taxon>Uavernvirus</taxon>
        <taxon>Uavernvirus uavern</taxon>
    </lineage>
</organism>
<dbReference type="EMBL" id="MZ605293">
    <property type="protein sequence ID" value="QYW06684.1"/>
    <property type="molecule type" value="Genomic_DNA"/>
</dbReference>
<reference evidence="1" key="1">
    <citation type="submission" date="2021-07" db="EMBL/GenBank/DDBJ databases">
        <title>Complete genome sequence and phylogenomic analysis of the two lytic bacteriophage isolated from terrestrial biotopes of Antarctica.</title>
        <authorList>
            <person name="Holovan V."/>
            <person name="Rabalski L."/>
            <person name="Zlatohurska M."/>
            <person name="Andriichuk O."/>
            <person name="Budzanivska I."/>
            <person name="Shevchenko O."/>
            <person name="Gupalo A."/>
        </authorList>
    </citation>
    <scope>NUCLEOTIDE SEQUENCE</scope>
</reference>
<gene>
    <name evidence="1" type="ORF">uav_153</name>
</gene>
<evidence type="ECO:0000313" key="2">
    <source>
        <dbReference type="Proteomes" id="UP001058093"/>
    </source>
</evidence>
<evidence type="ECO:0000313" key="1">
    <source>
        <dbReference type="EMBL" id="QYW06684.1"/>
    </source>
</evidence>
<dbReference type="Proteomes" id="UP001058093">
    <property type="component" value="Segment"/>
</dbReference>
<sequence>MRTPNYPIPLLAEIVRARGKATPDQVLELIDSFGEFRRACNDFESRLYCVTHERDRLKAENEFLIRLFNLKTEEACSGK</sequence>
<name>A0A975UUJ5_9CAUD</name>
<protein>
    <submittedName>
        <fullName evidence="1">Uncharacterized protein</fullName>
    </submittedName>
</protein>
<accession>A0A975UUJ5</accession>
<keyword evidence="2" id="KW-1185">Reference proteome</keyword>
<proteinExistence type="predicted"/>